<dbReference type="InterPro" id="IPR036390">
    <property type="entry name" value="WH_DNA-bd_sf"/>
</dbReference>
<feature type="region of interest" description="Disordered" evidence="11">
    <location>
        <begin position="387"/>
        <end position="411"/>
    </location>
</feature>
<dbReference type="WBParaSite" id="nRc.2.0.1.t19567-RA">
    <property type="protein sequence ID" value="nRc.2.0.1.t19567-RA"/>
    <property type="gene ID" value="nRc.2.0.1.g19567"/>
</dbReference>
<protein>
    <submittedName>
        <fullName evidence="14">Fork-head domain-containing protein</fullName>
    </submittedName>
</protein>
<reference evidence="14" key="1">
    <citation type="submission" date="2022-11" db="UniProtKB">
        <authorList>
            <consortium name="WormBaseParasite"/>
        </authorList>
    </citation>
    <scope>IDENTIFICATION</scope>
</reference>
<dbReference type="InterPro" id="IPR050998">
    <property type="entry name" value="FOXP"/>
</dbReference>
<dbReference type="SMART" id="SM00339">
    <property type="entry name" value="FH"/>
    <property type="match status" value="1"/>
</dbReference>
<dbReference type="FunFam" id="1.10.10.10:FF:000010">
    <property type="entry name" value="Forkhead box P2 isoform B"/>
    <property type="match status" value="1"/>
</dbReference>
<organism evidence="13 14">
    <name type="scientific">Romanomermis culicivorax</name>
    <name type="common">Nematode worm</name>
    <dbReference type="NCBI Taxonomy" id="13658"/>
    <lineage>
        <taxon>Eukaryota</taxon>
        <taxon>Metazoa</taxon>
        <taxon>Ecdysozoa</taxon>
        <taxon>Nematoda</taxon>
        <taxon>Enoplea</taxon>
        <taxon>Dorylaimia</taxon>
        <taxon>Mermithida</taxon>
        <taxon>Mermithoidea</taxon>
        <taxon>Mermithidae</taxon>
        <taxon>Romanomermis</taxon>
    </lineage>
</organism>
<feature type="region of interest" description="Disordered" evidence="11">
    <location>
        <begin position="535"/>
        <end position="630"/>
    </location>
</feature>
<keyword evidence="2" id="KW-0678">Repressor</keyword>
<evidence type="ECO:0000256" key="9">
    <source>
        <dbReference type="ARBA" id="ARBA00023242"/>
    </source>
</evidence>
<dbReference type="PRINTS" id="PR00053">
    <property type="entry name" value="FORKHEAD"/>
</dbReference>
<dbReference type="InterPro" id="IPR047412">
    <property type="entry name" value="FH_FOXP1_P2"/>
</dbReference>
<dbReference type="CDD" id="cd20065">
    <property type="entry name" value="FH_FOXP2"/>
    <property type="match status" value="1"/>
</dbReference>
<dbReference type="PANTHER" id="PTHR45796">
    <property type="entry name" value="FORKHEAD BOX P, ISOFORM C"/>
    <property type="match status" value="1"/>
</dbReference>
<dbReference type="Gene3D" id="1.10.10.10">
    <property type="entry name" value="Winged helix-like DNA-binding domain superfamily/Winged helix DNA-binding domain"/>
    <property type="match status" value="1"/>
</dbReference>
<dbReference type="SUPFAM" id="SSF46785">
    <property type="entry name" value="Winged helix' DNA-binding domain"/>
    <property type="match status" value="1"/>
</dbReference>
<keyword evidence="4" id="KW-0863">Zinc-finger</keyword>
<feature type="compositionally biased region" description="Polar residues" evidence="11">
    <location>
        <begin position="535"/>
        <end position="555"/>
    </location>
</feature>
<evidence type="ECO:0000256" key="4">
    <source>
        <dbReference type="ARBA" id="ARBA00022771"/>
    </source>
</evidence>
<evidence type="ECO:0000256" key="5">
    <source>
        <dbReference type="ARBA" id="ARBA00022833"/>
    </source>
</evidence>
<dbReference type="PROSITE" id="PS00658">
    <property type="entry name" value="FORK_HEAD_2"/>
    <property type="match status" value="1"/>
</dbReference>
<dbReference type="PANTHER" id="PTHR45796:SF4">
    <property type="entry name" value="FORKHEAD BOX P, ISOFORM C"/>
    <property type="match status" value="1"/>
</dbReference>
<keyword evidence="8" id="KW-0804">Transcription</keyword>
<feature type="compositionally biased region" description="Polar residues" evidence="11">
    <location>
        <begin position="121"/>
        <end position="130"/>
    </location>
</feature>
<keyword evidence="13" id="KW-1185">Reference proteome</keyword>
<keyword evidence="9 10" id="KW-0539">Nucleus</keyword>
<comment type="subcellular location">
    <subcellularLocation>
        <location evidence="1 10">Nucleus</location>
    </subcellularLocation>
</comment>
<keyword evidence="5" id="KW-0862">Zinc</keyword>
<feature type="compositionally biased region" description="Polar residues" evidence="11">
    <location>
        <begin position="566"/>
        <end position="578"/>
    </location>
</feature>
<evidence type="ECO:0000259" key="12">
    <source>
        <dbReference type="PROSITE" id="PS50039"/>
    </source>
</evidence>
<dbReference type="Proteomes" id="UP000887565">
    <property type="component" value="Unplaced"/>
</dbReference>
<evidence type="ECO:0000256" key="11">
    <source>
        <dbReference type="SAM" id="MobiDB-lite"/>
    </source>
</evidence>
<evidence type="ECO:0000256" key="1">
    <source>
        <dbReference type="ARBA" id="ARBA00004123"/>
    </source>
</evidence>
<proteinExistence type="predicted"/>
<evidence type="ECO:0000256" key="8">
    <source>
        <dbReference type="ARBA" id="ARBA00023163"/>
    </source>
</evidence>
<feature type="compositionally biased region" description="Low complexity" evidence="11">
    <location>
        <begin position="398"/>
        <end position="411"/>
    </location>
</feature>
<evidence type="ECO:0000256" key="10">
    <source>
        <dbReference type="PROSITE-ProRule" id="PRU00089"/>
    </source>
</evidence>
<dbReference type="GO" id="GO:0005634">
    <property type="term" value="C:nucleus"/>
    <property type="evidence" value="ECO:0007669"/>
    <property type="project" value="UniProtKB-SubCell"/>
</dbReference>
<evidence type="ECO:0000256" key="6">
    <source>
        <dbReference type="ARBA" id="ARBA00023015"/>
    </source>
</evidence>
<dbReference type="GO" id="GO:0000978">
    <property type="term" value="F:RNA polymerase II cis-regulatory region sequence-specific DNA binding"/>
    <property type="evidence" value="ECO:0007669"/>
    <property type="project" value="TreeGrafter"/>
</dbReference>
<dbReference type="GO" id="GO:0008270">
    <property type="term" value="F:zinc ion binding"/>
    <property type="evidence" value="ECO:0007669"/>
    <property type="project" value="UniProtKB-KW"/>
</dbReference>
<dbReference type="InterPro" id="IPR036388">
    <property type="entry name" value="WH-like_DNA-bd_sf"/>
</dbReference>
<accession>A0A915J1J3</accession>
<dbReference type="PROSITE" id="PS50039">
    <property type="entry name" value="FORK_HEAD_3"/>
    <property type="match status" value="1"/>
</dbReference>
<evidence type="ECO:0000256" key="7">
    <source>
        <dbReference type="ARBA" id="ARBA00023125"/>
    </source>
</evidence>
<evidence type="ECO:0000313" key="14">
    <source>
        <dbReference type="WBParaSite" id="nRc.2.0.1.t19567-RA"/>
    </source>
</evidence>
<evidence type="ECO:0000256" key="3">
    <source>
        <dbReference type="ARBA" id="ARBA00022723"/>
    </source>
</evidence>
<keyword evidence="6" id="KW-0805">Transcription regulation</keyword>
<sequence>MVQKPNTTDSLPKDKSLMSKDTHLVEYNFLHLRLKIRSKLKILMRIESSSEDEYDCFLLVNDDQVFEEGSTVVEQLETQVNKERSRLQAMMQHLHMKQSPDTTTPQGNGFSKPNETKHSPRSATVLSSGSSADVQECAGASTFAPLIFPPPGAADAFNQQHAATAALSLLTDVRAVNTGLTAVHDFIQMSNNNGGGSFSNQNGFVGGNIEQKTNFMDNSSVQALRQAAVAFDVAKQSVLSSPPIIRSKSSSNFADDKNVGESLTPTSGHLSGRKRVSDKSMLPIAADIAKNREFYRNSDVRPPYTYASLIRQAIMESKDNQLTLNEIYSWFQDTFAYFRRNAATWKNAVRHNLSLHKCFARVENVKGAVWTVDEAEFYKRRSQRLCASGSSGSNEFGSPIPSGSSSIVPRSPPISTSSITTVATTQSVTNDVQNLLNAEDFSHSVNFFSHPMLAELMGAAAVAAAANEISSAAARAAVAANLSNMVTSSSSSAATVTSTAAMTFTPDDAATNFTEALAKLTARTFDEMDDTEMINSSCNQIDPDSSGTQDENLSINDRGHEENDNQKSSARLPSSTMIKSERQDEQKDHYDEYENGSIDDQNEENDDQNQRTRMNDSSESCGLKIDCSDS</sequence>
<feature type="domain" description="Fork-head" evidence="12">
    <location>
        <begin position="301"/>
        <end position="375"/>
    </location>
</feature>
<keyword evidence="3" id="KW-0479">Metal-binding</keyword>
<feature type="DNA-binding region" description="Fork-head" evidence="10">
    <location>
        <begin position="301"/>
        <end position="375"/>
    </location>
</feature>
<evidence type="ECO:0000313" key="13">
    <source>
        <dbReference type="Proteomes" id="UP000887565"/>
    </source>
</evidence>
<feature type="compositionally biased region" description="Polar residues" evidence="11">
    <location>
        <begin position="99"/>
        <end position="113"/>
    </location>
</feature>
<dbReference type="Pfam" id="PF00250">
    <property type="entry name" value="Forkhead"/>
    <property type="match status" value="1"/>
</dbReference>
<dbReference type="InterPro" id="IPR030456">
    <property type="entry name" value="TF_fork_head_CS_2"/>
</dbReference>
<feature type="region of interest" description="Disordered" evidence="11">
    <location>
        <begin position="92"/>
        <end position="130"/>
    </location>
</feature>
<feature type="compositionally biased region" description="Basic and acidic residues" evidence="11">
    <location>
        <begin position="579"/>
        <end position="592"/>
    </location>
</feature>
<evidence type="ECO:0000256" key="2">
    <source>
        <dbReference type="ARBA" id="ARBA00022491"/>
    </source>
</evidence>
<keyword evidence="7 10" id="KW-0238">DNA-binding</keyword>
<feature type="region of interest" description="Disordered" evidence="11">
    <location>
        <begin position="250"/>
        <end position="275"/>
    </location>
</feature>
<name>A0A915J1J3_ROMCU</name>
<dbReference type="Gene3D" id="1.20.5.340">
    <property type="match status" value="1"/>
</dbReference>
<dbReference type="GO" id="GO:0000981">
    <property type="term" value="F:DNA-binding transcription factor activity, RNA polymerase II-specific"/>
    <property type="evidence" value="ECO:0007669"/>
    <property type="project" value="TreeGrafter"/>
</dbReference>
<dbReference type="AlphaFoldDB" id="A0A915J1J3"/>
<dbReference type="InterPro" id="IPR001766">
    <property type="entry name" value="Fork_head_dom"/>
</dbReference>